<evidence type="ECO:0000256" key="2">
    <source>
        <dbReference type="ARBA" id="ARBA00022801"/>
    </source>
</evidence>
<dbReference type="Pfam" id="PF13365">
    <property type="entry name" value="Trypsin_2"/>
    <property type="match status" value="1"/>
</dbReference>
<dbReference type="PRINTS" id="PR00834">
    <property type="entry name" value="PROTEASES2C"/>
</dbReference>
<accession>A0A848H9Z1</accession>
<dbReference type="PANTHER" id="PTHR43343:SF3">
    <property type="entry name" value="PROTEASE DO-LIKE 8, CHLOROPLASTIC"/>
    <property type="match status" value="1"/>
</dbReference>
<dbReference type="EMBL" id="JABBFX010000003">
    <property type="protein sequence ID" value="NML47304.1"/>
    <property type="molecule type" value="Genomic_DNA"/>
</dbReference>
<evidence type="ECO:0000256" key="3">
    <source>
        <dbReference type="SAM" id="SignalP"/>
    </source>
</evidence>
<evidence type="ECO:0000256" key="1">
    <source>
        <dbReference type="ARBA" id="ARBA00022670"/>
    </source>
</evidence>
<name>A0A848H9Z1_9BURK</name>
<dbReference type="AlphaFoldDB" id="A0A848H9Z1"/>
<keyword evidence="5" id="KW-1185">Reference proteome</keyword>
<feature type="signal peptide" evidence="3">
    <location>
        <begin position="1"/>
        <end position="23"/>
    </location>
</feature>
<dbReference type="GO" id="GO:0004252">
    <property type="term" value="F:serine-type endopeptidase activity"/>
    <property type="evidence" value="ECO:0007669"/>
    <property type="project" value="InterPro"/>
</dbReference>
<dbReference type="RefSeq" id="WP_169421592.1">
    <property type="nucleotide sequence ID" value="NZ_JABBFX010000003.1"/>
</dbReference>
<dbReference type="PANTHER" id="PTHR43343">
    <property type="entry name" value="PEPTIDASE S12"/>
    <property type="match status" value="1"/>
</dbReference>
<sequence>MRAIGVWAGIAILAAAAWAPARADVPRVQDVPVKEALPFPAGQEARSLVLKTAKARFTSPPTHIGELHDGLFCGKKGDITWTDRLFQTITPGLGKTFRGELEKAGYPMAPSASDTLFPTAADKEALQKRAATQLQVGALVKDVAANFCVRGGGSAQGGVYLRIFWQVFAPDEQKVIFEATTEGSYQNAGGETASLSSFFLRAFEGASRNLLAEPGFRDAVANMPVAAQVPVAAAATPSAEGVLHLAGSKAATAQLQGNLTLLRAAVATIVTNTGSGSGFFISTSGHLLTNQHVVGDSKFVKVKLPTGREILGEVVRVDRERDVALIRTEPAGIAPMPVRSSEANVGDDVYALGSPLGDRFNSTLTRGILSAYRTMENKRYLQSDVAILPGNSGGPLLDAQGNVLGITVAGLGARGMAGMNFFIPIGDALAKLGIELN</sequence>
<comment type="caution">
    <text evidence="4">The sequence shown here is derived from an EMBL/GenBank/DDBJ whole genome shotgun (WGS) entry which is preliminary data.</text>
</comment>
<dbReference type="Gene3D" id="2.40.10.120">
    <property type="match status" value="1"/>
</dbReference>
<keyword evidence="1" id="KW-0645">Protease</keyword>
<dbReference type="InterPro" id="IPR001940">
    <property type="entry name" value="Peptidase_S1C"/>
</dbReference>
<keyword evidence="2" id="KW-0378">Hydrolase</keyword>
<reference evidence="4 5" key="1">
    <citation type="submission" date="2020-04" db="EMBL/GenBank/DDBJ databases">
        <title>Ramlibacter sp. G-1-2-2 isolated from soil.</title>
        <authorList>
            <person name="Dahal R.H."/>
        </authorList>
    </citation>
    <scope>NUCLEOTIDE SEQUENCE [LARGE SCALE GENOMIC DNA]</scope>
    <source>
        <strain evidence="4 5">G-1-2-2</strain>
    </source>
</reference>
<proteinExistence type="predicted"/>
<dbReference type="GO" id="GO:0006508">
    <property type="term" value="P:proteolysis"/>
    <property type="evidence" value="ECO:0007669"/>
    <property type="project" value="UniProtKB-KW"/>
</dbReference>
<organism evidence="4 5">
    <name type="scientific">Ramlibacter agri</name>
    <dbReference type="NCBI Taxonomy" id="2728837"/>
    <lineage>
        <taxon>Bacteria</taxon>
        <taxon>Pseudomonadati</taxon>
        <taxon>Pseudomonadota</taxon>
        <taxon>Betaproteobacteria</taxon>
        <taxon>Burkholderiales</taxon>
        <taxon>Comamonadaceae</taxon>
        <taxon>Ramlibacter</taxon>
    </lineage>
</organism>
<evidence type="ECO:0000313" key="5">
    <source>
        <dbReference type="Proteomes" id="UP000541185"/>
    </source>
</evidence>
<feature type="chain" id="PRO_5032558881" evidence="3">
    <location>
        <begin position="24"/>
        <end position="437"/>
    </location>
</feature>
<dbReference type="Proteomes" id="UP000541185">
    <property type="component" value="Unassembled WGS sequence"/>
</dbReference>
<dbReference type="InterPro" id="IPR051201">
    <property type="entry name" value="Chloro_Bact_Ser_Proteases"/>
</dbReference>
<protein>
    <submittedName>
        <fullName evidence="4">Trypsin-like peptidase domain-containing protein</fullName>
    </submittedName>
</protein>
<dbReference type="SUPFAM" id="SSF50494">
    <property type="entry name" value="Trypsin-like serine proteases"/>
    <property type="match status" value="1"/>
</dbReference>
<dbReference type="InterPro" id="IPR009003">
    <property type="entry name" value="Peptidase_S1_PA"/>
</dbReference>
<keyword evidence="3" id="KW-0732">Signal</keyword>
<gene>
    <name evidence="4" type="ORF">HHL11_26385</name>
</gene>
<evidence type="ECO:0000313" key="4">
    <source>
        <dbReference type="EMBL" id="NML47304.1"/>
    </source>
</evidence>